<name>Q2SCB9_HAHCH</name>
<sequence>MKPVAEACLRNQAPIAEAVREPFADVTTVLEVGAGTGQHAVYIAERMPHLQWLPTDLAEALPGIFAWVEESGLDNLLPPKALDVTAGDWGLTETFDAAYTSNTLHFIGWTPVEALFAGVAKRLRAGSPFCVYGPFNENGAFTSPGNQGLDEWVKTRDPDAGLKDLADIEALAVGYGFKLENLKRLPANNLLLVFRFDK</sequence>
<dbReference type="EMBL" id="CP000155">
    <property type="protein sequence ID" value="ABC31705.1"/>
    <property type="molecule type" value="Genomic_DNA"/>
</dbReference>
<dbReference type="OrthoDB" id="5563826at2"/>
<dbReference type="InterPro" id="IPR010342">
    <property type="entry name" value="DUF938"/>
</dbReference>
<dbReference type="eggNOG" id="COG0500">
    <property type="taxonomic scope" value="Bacteria"/>
</dbReference>
<dbReference type="GO" id="GO:0008168">
    <property type="term" value="F:methyltransferase activity"/>
    <property type="evidence" value="ECO:0007669"/>
    <property type="project" value="UniProtKB-KW"/>
</dbReference>
<keyword evidence="1" id="KW-0489">Methyltransferase</keyword>
<organism evidence="1 2">
    <name type="scientific">Hahella chejuensis (strain KCTC 2396)</name>
    <dbReference type="NCBI Taxonomy" id="349521"/>
    <lineage>
        <taxon>Bacteria</taxon>
        <taxon>Pseudomonadati</taxon>
        <taxon>Pseudomonadota</taxon>
        <taxon>Gammaproteobacteria</taxon>
        <taxon>Oceanospirillales</taxon>
        <taxon>Hahellaceae</taxon>
        <taxon>Hahella</taxon>
    </lineage>
</organism>
<dbReference type="InterPro" id="IPR029063">
    <property type="entry name" value="SAM-dependent_MTases_sf"/>
</dbReference>
<reference evidence="1 2" key="1">
    <citation type="journal article" date="2005" name="Nucleic Acids Res.">
        <title>Genomic blueprint of Hahella chejuensis, a marine microbe producing an algicidal agent.</title>
        <authorList>
            <person name="Jeong H."/>
            <person name="Yim J.H."/>
            <person name="Lee C."/>
            <person name="Choi S.-H."/>
            <person name="Park Y.K."/>
            <person name="Yoon S.H."/>
            <person name="Hur C.-G."/>
            <person name="Kang H.-Y."/>
            <person name="Kim D."/>
            <person name="Lee H.H."/>
            <person name="Park K.H."/>
            <person name="Park S.-H."/>
            <person name="Park H.-S."/>
            <person name="Lee H.K."/>
            <person name="Oh T.K."/>
            <person name="Kim J.F."/>
        </authorList>
    </citation>
    <scope>NUCLEOTIDE SEQUENCE [LARGE SCALE GENOMIC DNA]</scope>
    <source>
        <strain evidence="1 2">KCTC 2396</strain>
    </source>
</reference>
<gene>
    <name evidence="1" type="ordered locus">HCH_05020</name>
</gene>
<dbReference type="SUPFAM" id="SSF53335">
    <property type="entry name" value="S-adenosyl-L-methionine-dependent methyltransferases"/>
    <property type="match status" value="1"/>
</dbReference>
<accession>Q2SCB9</accession>
<dbReference type="HOGENOM" id="CLU_067698_2_0_6"/>
<dbReference type="KEGG" id="hch:HCH_05020"/>
<dbReference type="Gene3D" id="3.40.50.150">
    <property type="entry name" value="Vaccinia Virus protein VP39"/>
    <property type="match status" value="1"/>
</dbReference>
<evidence type="ECO:0000313" key="1">
    <source>
        <dbReference type="EMBL" id="ABC31705.1"/>
    </source>
</evidence>
<dbReference type="PANTHER" id="PTHR20974:SF0">
    <property type="entry name" value="UPF0585 PROTEIN CG18661"/>
    <property type="match status" value="1"/>
</dbReference>
<keyword evidence="1" id="KW-0808">Transferase</keyword>
<dbReference type="GO" id="GO:0032259">
    <property type="term" value="P:methylation"/>
    <property type="evidence" value="ECO:0007669"/>
    <property type="project" value="UniProtKB-KW"/>
</dbReference>
<dbReference type="Proteomes" id="UP000000238">
    <property type="component" value="Chromosome"/>
</dbReference>
<keyword evidence="2" id="KW-1185">Reference proteome</keyword>
<dbReference type="STRING" id="349521.HCH_05020"/>
<evidence type="ECO:0000313" key="2">
    <source>
        <dbReference type="Proteomes" id="UP000000238"/>
    </source>
</evidence>
<proteinExistence type="predicted"/>
<dbReference type="Pfam" id="PF06080">
    <property type="entry name" value="DUF938"/>
    <property type="match status" value="1"/>
</dbReference>
<dbReference type="RefSeq" id="WP_011398770.1">
    <property type="nucleotide sequence ID" value="NC_007645.1"/>
</dbReference>
<dbReference type="PANTHER" id="PTHR20974">
    <property type="entry name" value="UPF0585 PROTEIN CG18661"/>
    <property type="match status" value="1"/>
</dbReference>
<protein>
    <submittedName>
        <fullName evidence="1">SAM-dependent methyltransferase</fullName>
    </submittedName>
</protein>
<dbReference type="AlphaFoldDB" id="Q2SCB9"/>